<dbReference type="AlphaFoldDB" id="A0A382MVB0"/>
<reference evidence="1" key="1">
    <citation type="submission" date="2018-05" db="EMBL/GenBank/DDBJ databases">
        <authorList>
            <person name="Lanie J.A."/>
            <person name="Ng W.-L."/>
            <person name="Kazmierczak K.M."/>
            <person name="Andrzejewski T.M."/>
            <person name="Davidsen T.M."/>
            <person name="Wayne K.J."/>
            <person name="Tettelin H."/>
            <person name="Glass J.I."/>
            <person name="Rusch D."/>
            <person name="Podicherti R."/>
            <person name="Tsui H.-C.T."/>
            <person name="Winkler M.E."/>
        </authorList>
    </citation>
    <scope>NUCLEOTIDE SEQUENCE</scope>
</reference>
<gene>
    <name evidence="1" type="ORF">METZ01_LOCUS305758</name>
</gene>
<evidence type="ECO:0000313" key="1">
    <source>
        <dbReference type="EMBL" id="SVC52904.1"/>
    </source>
</evidence>
<protein>
    <submittedName>
        <fullName evidence="1">Uncharacterized protein</fullName>
    </submittedName>
</protein>
<accession>A0A382MVB0</accession>
<dbReference type="EMBL" id="UINC01096207">
    <property type="protein sequence ID" value="SVC52904.1"/>
    <property type="molecule type" value="Genomic_DNA"/>
</dbReference>
<proteinExistence type="predicted"/>
<organism evidence="1">
    <name type="scientific">marine metagenome</name>
    <dbReference type="NCBI Taxonomy" id="408172"/>
    <lineage>
        <taxon>unclassified sequences</taxon>
        <taxon>metagenomes</taxon>
        <taxon>ecological metagenomes</taxon>
    </lineage>
</organism>
<name>A0A382MVB0_9ZZZZ</name>
<feature type="non-terminal residue" evidence="1">
    <location>
        <position position="55"/>
    </location>
</feature>
<sequence>MGMIDMTAKIDAGHLRLVNKPYYNEEYLHPLDRALAAQKETKSWLIKNSTPDIEW</sequence>